<sequence>MNTMIELQPSPKVYCGQTERSKTPEETLASIEPLVQIVGITRVADITNLDRIGIPVYSCIRPTAADGAISVYNGKGGTEAEARVAGIMEGIERYSAEAMPRDLAATSYEMLSLTEDCIHPEDLILPKTTDARMELPWMDAWDLTNNCPVKVPLCTVIHPNPHYLPGLFRSSSNGIASGNTIEEAVFYALTEVIERDSWSLVEATRETGPAITDLTGHAAEMLAKFTEAGVEVTLKDITSDLGVPTIAAVADDVTLKDPRLLTIGMGTHTNPEIAVIRALSEVAQSRATQIHGAREDATIASFREMMGYDRVKRMNAYWFKTESTKSFSEIAGCATPDFKTDILAIIERLKAAGLERVIVCDLTDPGLEIPVVRVIVPGLECFTIDNERRGKRCIDAERRRIHRPKSTA</sequence>
<accession>A0AAE4MHE1</accession>
<dbReference type="InterPro" id="IPR017667">
    <property type="entry name" value="Methan_mark_1"/>
</dbReference>
<dbReference type="PROSITE" id="PS51664">
    <property type="entry name" value="YCAO"/>
    <property type="match status" value="1"/>
</dbReference>
<dbReference type="NCBIfam" id="TIGR00702">
    <property type="entry name" value="YcaO-type kinase domain"/>
    <property type="match status" value="1"/>
</dbReference>
<dbReference type="NCBIfam" id="TIGR03266">
    <property type="entry name" value="methan_mark_1"/>
    <property type="match status" value="1"/>
</dbReference>
<feature type="domain" description="YcaO" evidence="1">
    <location>
        <begin position="74"/>
        <end position="408"/>
    </location>
</feature>
<dbReference type="Proteomes" id="UP001283212">
    <property type="component" value="Unassembled WGS sequence"/>
</dbReference>
<dbReference type="Gene3D" id="3.30.1330.230">
    <property type="match status" value="2"/>
</dbReference>
<dbReference type="Pfam" id="PF02624">
    <property type="entry name" value="YcaO"/>
    <property type="match status" value="1"/>
</dbReference>
<dbReference type="PANTHER" id="PTHR37809:SF1">
    <property type="entry name" value="RIBOSOMAL PROTEIN S12 METHYLTHIOTRANSFERASE ACCESSORY FACTOR YCAO"/>
    <property type="match status" value="1"/>
</dbReference>
<proteinExistence type="predicted"/>
<gene>
    <name evidence="2" type="ORF">McpCs1_16870</name>
</gene>
<comment type="caution">
    <text evidence="2">The sequence shown here is derived from an EMBL/GenBank/DDBJ whole genome shotgun (WGS) entry which is preliminary data.</text>
</comment>
<dbReference type="EMBL" id="JAWDKB010000007">
    <property type="protein sequence ID" value="MDV0444284.1"/>
    <property type="molecule type" value="Genomic_DNA"/>
</dbReference>
<dbReference type="PANTHER" id="PTHR37809">
    <property type="entry name" value="RIBOSOMAL PROTEIN S12 METHYLTHIOTRANSFERASE ACCESSORY FACTOR YCAO"/>
    <property type="match status" value="1"/>
</dbReference>
<evidence type="ECO:0000259" key="1">
    <source>
        <dbReference type="PROSITE" id="PS51664"/>
    </source>
</evidence>
<reference evidence="2 3" key="1">
    <citation type="submission" date="2023-06" db="EMBL/GenBank/DDBJ databases">
        <title>Genome sequence of Methancorpusculaceae sp. Cs1.</title>
        <authorList>
            <person name="Protasov E."/>
            <person name="Platt K."/>
            <person name="Poehlein A."/>
            <person name="Daniel R."/>
            <person name="Brune A."/>
        </authorList>
    </citation>
    <scope>NUCLEOTIDE SEQUENCE [LARGE SCALE GENOMIC DNA]</scope>
    <source>
        <strain evidence="2 3">Cs1</strain>
    </source>
</reference>
<evidence type="ECO:0000313" key="3">
    <source>
        <dbReference type="Proteomes" id="UP001283212"/>
    </source>
</evidence>
<dbReference type="InterPro" id="IPR003776">
    <property type="entry name" value="YcaO-like_dom"/>
</dbReference>
<name>A0AAE4MHE1_9EURY</name>
<keyword evidence="3" id="KW-1185">Reference proteome</keyword>
<organism evidence="2 3">
    <name type="scientific">Methanorbis rubei</name>
    <dbReference type="NCBI Taxonomy" id="3028300"/>
    <lineage>
        <taxon>Archaea</taxon>
        <taxon>Methanobacteriati</taxon>
        <taxon>Methanobacteriota</taxon>
        <taxon>Stenosarchaea group</taxon>
        <taxon>Methanomicrobia</taxon>
        <taxon>Methanomicrobiales</taxon>
        <taxon>Methanocorpusculaceae</taxon>
        <taxon>Methanorbis</taxon>
    </lineage>
</organism>
<protein>
    <recommendedName>
        <fullName evidence="1">YcaO domain-containing protein</fullName>
    </recommendedName>
</protein>
<evidence type="ECO:0000313" key="2">
    <source>
        <dbReference type="EMBL" id="MDV0444284.1"/>
    </source>
</evidence>
<dbReference type="AlphaFoldDB" id="A0AAE4MHE1"/>